<sequence>MRFYVNTLDDISCITIDGTLNALDMIFMMQSAEFKTAITSNNKLLFDYSAVDGTNMSAEDVFGVAMLGKRSLENSGNTHLAIVVDDLARRDMEKISKAIFSNTQSEIFVSDDKNQAIQILKST</sequence>
<organism evidence="1 2">
    <name type="scientific">Paraglaciecola algarum</name>
    <dbReference type="NCBI Taxonomy" id="3050085"/>
    <lineage>
        <taxon>Bacteria</taxon>
        <taxon>Pseudomonadati</taxon>
        <taxon>Pseudomonadota</taxon>
        <taxon>Gammaproteobacteria</taxon>
        <taxon>Alteromonadales</taxon>
        <taxon>Alteromonadaceae</taxon>
        <taxon>Paraglaciecola</taxon>
    </lineage>
</organism>
<evidence type="ECO:0000313" key="2">
    <source>
        <dbReference type="Proteomes" id="UP001521137"/>
    </source>
</evidence>
<dbReference type="EMBL" id="JAKGAS010000008">
    <property type="protein sequence ID" value="MCF2949546.1"/>
    <property type="molecule type" value="Genomic_DNA"/>
</dbReference>
<dbReference type="RefSeq" id="WP_235313643.1">
    <property type="nucleotide sequence ID" value="NZ_JAKGAS010000008.1"/>
</dbReference>
<keyword evidence="2" id="KW-1185">Reference proteome</keyword>
<evidence type="ECO:0000313" key="1">
    <source>
        <dbReference type="EMBL" id="MCF2949546.1"/>
    </source>
</evidence>
<evidence type="ECO:0008006" key="3">
    <source>
        <dbReference type="Google" id="ProtNLM"/>
    </source>
</evidence>
<dbReference type="Proteomes" id="UP001521137">
    <property type="component" value="Unassembled WGS sequence"/>
</dbReference>
<gene>
    <name evidence="1" type="ORF">L0668_15605</name>
</gene>
<name>A0ABS9D9B0_9ALTE</name>
<protein>
    <recommendedName>
        <fullName evidence="3">DUF4180 domain-containing protein</fullName>
    </recommendedName>
</protein>
<reference evidence="1 2" key="1">
    <citation type="submission" date="2022-01" db="EMBL/GenBank/DDBJ databases">
        <title>Paraglaciecola sp. G1-23.</title>
        <authorList>
            <person name="Jin M.S."/>
            <person name="Han D.M."/>
            <person name="Kim H.M."/>
            <person name="Jeon C.O."/>
        </authorList>
    </citation>
    <scope>NUCLEOTIDE SEQUENCE [LARGE SCALE GENOMIC DNA]</scope>
    <source>
        <strain evidence="1 2">G1-23</strain>
    </source>
</reference>
<proteinExistence type="predicted"/>
<comment type="caution">
    <text evidence="1">The sequence shown here is derived from an EMBL/GenBank/DDBJ whole genome shotgun (WGS) entry which is preliminary data.</text>
</comment>
<accession>A0ABS9D9B0</accession>